<evidence type="ECO:0000256" key="8">
    <source>
        <dbReference type="ARBA" id="ARBA00022801"/>
    </source>
</evidence>
<name>A0A9P7V5I3_9ASCO</name>
<dbReference type="PANTHER" id="PTHR24006">
    <property type="entry name" value="UBIQUITIN CARBOXYL-TERMINAL HYDROLASE"/>
    <property type="match status" value="1"/>
</dbReference>
<feature type="active site" description="Nucleophile" evidence="12">
    <location>
        <position position="317"/>
    </location>
</feature>
<dbReference type="SUPFAM" id="SSF57850">
    <property type="entry name" value="RING/U-box"/>
    <property type="match status" value="2"/>
</dbReference>
<keyword evidence="5" id="KW-0677">Repeat</keyword>
<evidence type="ECO:0000256" key="6">
    <source>
        <dbReference type="ARBA" id="ARBA00022771"/>
    </source>
</evidence>
<comment type="caution">
    <text evidence="18">The sequence shown here is derived from an EMBL/GenBank/DDBJ whole genome shotgun (WGS) entry which is preliminary data.</text>
</comment>
<feature type="active site" description="Proton acceptor" evidence="12">
    <location>
        <position position="734"/>
    </location>
</feature>
<feature type="binding site" evidence="13">
    <location>
        <position position="178"/>
    </location>
    <ligand>
        <name>Zn(2+)</name>
        <dbReference type="ChEBI" id="CHEBI:29105"/>
    </ligand>
</feature>
<feature type="domain" description="UBP-type" evidence="17">
    <location>
        <begin position="156"/>
        <end position="266"/>
    </location>
</feature>
<dbReference type="GO" id="GO:0008270">
    <property type="term" value="F:zinc ion binding"/>
    <property type="evidence" value="ECO:0007669"/>
    <property type="project" value="UniProtKB-UniRule"/>
</dbReference>
<dbReference type="PROSITE" id="PS50271">
    <property type="entry name" value="ZF_UBP"/>
    <property type="match status" value="1"/>
</dbReference>
<dbReference type="OrthoDB" id="361536at2759"/>
<evidence type="ECO:0000313" key="18">
    <source>
        <dbReference type="EMBL" id="KAG7191748.1"/>
    </source>
</evidence>
<keyword evidence="6 14" id="KW-0863">Zinc-finger</keyword>
<dbReference type="GO" id="GO:0016579">
    <property type="term" value="P:protein deubiquitination"/>
    <property type="evidence" value="ECO:0007669"/>
    <property type="project" value="InterPro"/>
</dbReference>
<organism evidence="18 19">
    <name type="scientific">Scheffersomyces spartinae</name>
    <dbReference type="NCBI Taxonomy" id="45513"/>
    <lineage>
        <taxon>Eukaryota</taxon>
        <taxon>Fungi</taxon>
        <taxon>Dikarya</taxon>
        <taxon>Ascomycota</taxon>
        <taxon>Saccharomycotina</taxon>
        <taxon>Pichiomycetes</taxon>
        <taxon>Debaryomycetaceae</taxon>
        <taxon>Scheffersomyces</taxon>
    </lineage>
</organism>
<dbReference type="Pfam" id="PF00443">
    <property type="entry name" value="UCH"/>
    <property type="match status" value="1"/>
</dbReference>
<evidence type="ECO:0000256" key="13">
    <source>
        <dbReference type="PIRSR" id="PIRSR016308-3"/>
    </source>
</evidence>
<feature type="domain" description="UBA" evidence="15">
    <location>
        <begin position="638"/>
        <end position="678"/>
    </location>
</feature>
<keyword evidence="7 11" id="KW-0833">Ubl conjugation pathway</keyword>
<dbReference type="InterPro" id="IPR028889">
    <property type="entry name" value="USP"/>
</dbReference>
<dbReference type="InterPro" id="IPR041432">
    <property type="entry name" value="UBP13_Znf-UBP_var"/>
</dbReference>
<proteinExistence type="inferred from homology"/>
<comment type="similarity">
    <text evidence="2 11">Belongs to the peptidase C19 family.</text>
</comment>
<dbReference type="GeneID" id="66116258"/>
<dbReference type="InterPro" id="IPR015940">
    <property type="entry name" value="UBA"/>
</dbReference>
<feature type="binding site" evidence="13">
    <location>
        <position position="181"/>
    </location>
    <ligand>
        <name>Zn(2+)</name>
        <dbReference type="ChEBI" id="CHEBI:29105"/>
    </ligand>
</feature>
<dbReference type="SUPFAM" id="SSF54001">
    <property type="entry name" value="Cysteine proteinases"/>
    <property type="match status" value="1"/>
</dbReference>
<dbReference type="InterPro" id="IPR013083">
    <property type="entry name" value="Znf_RING/FYVE/PHD"/>
</dbReference>
<dbReference type="GO" id="GO:0006508">
    <property type="term" value="P:proteolysis"/>
    <property type="evidence" value="ECO:0007669"/>
    <property type="project" value="UniProtKB-KW"/>
</dbReference>
<dbReference type="InterPro" id="IPR050164">
    <property type="entry name" value="Peptidase_C19"/>
</dbReference>
<keyword evidence="10 11" id="KW-0862">Zinc</keyword>
<dbReference type="GO" id="GO:0005634">
    <property type="term" value="C:nucleus"/>
    <property type="evidence" value="ECO:0007669"/>
    <property type="project" value="TreeGrafter"/>
</dbReference>
<evidence type="ECO:0000256" key="12">
    <source>
        <dbReference type="PIRSR" id="PIRSR016308-1"/>
    </source>
</evidence>
<evidence type="ECO:0000313" key="19">
    <source>
        <dbReference type="Proteomes" id="UP000790833"/>
    </source>
</evidence>
<evidence type="ECO:0000256" key="1">
    <source>
        <dbReference type="ARBA" id="ARBA00000707"/>
    </source>
</evidence>
<dbReference type="CDD" id="cd02658">
    <property type="entry name" value="Peptidase_C19B"/>
    <property type="match status" value="1"/>
</dbReference>
<dbReference type="FunFam" id="1.10.8.10:FF:000086">
    <property type="entry name" value="Ubiquitin carboxyl-terminal hydrolase"/>
    <property type="match status" value="1"/>
</dbReference>
<keyword evidence="19" id="KW-1185">Reference proteome</keyword>
<dbReference type="GO" id="GO:0004843">
    <property type="term" value="F:cysteine-type deubiquitinase activity"/>
    <property type="evidence" value="ECO:0007669"/>
    <property type="project" value="UniProtKB-UniRule"/>
</dbReference>
<evidence type="ECO:0000256" key="10">
    <source>
        <dbReference type="ARBA" id="ARBA00022833"/>
    </source>
</evidence>
<keyword evidence="3 11" id="KW-0645">Protease</keyword>
<dbReference type="SUPFAM" id="SSF46934">
    <property type="entry name" value="UBA-like"/>
    <property type="match status" value="1"/>
</dbReference>
<evidence type="ECO:0000259" key="17">
    <source>
        <dbReference type="PROSITE" id="PS50271"/>
    </source>
</evidence>
<dbReference type="InterPro" id="IPR001607">
    <property type="entry name" value="Znf_UBP"/>
</dbReference>
<evidence type="ECO:0000256" key="9">
    <source>
        <dbReference type="ARBA" id="ARBA00022807"/>
    </source>
</evidence>
<sequence length="780" mass="87596">MTIEIPSSIPTAVPIGSAIFKDDCMFSFDTAENNVNGLDVCLHCYQGFSRRPERSFTHEHAVKTGHRYFLNITKTIKSAQAFGGDERQTKIAKLEVKDVKDADIYDIRYGLYDDESKDTVSLDQLSPEFQSLIDTIINSNSSGKEDEISSWEQQIFPCEHTIDLHQEDVSTNIDLGKCGQCELKENLWICLHCGHLGCGRQQFGSDLKGNGHALDHYSGSGHPVAVKLGSLNADDEDKADVYCYKCNDEVKVHQLAQKLMKYGINIRNAIKSEKNLIELNLDQNINWQFQLDDVNGEKLQPIFGPGLTGMKNLGNSCYLNTVVQALFSLDGFKEYFKQRSFPESHHSDPSKSLLTQLLKLYDGLESGRYSKPSSSGDSYQLGIKPNTFSKIIGENHPEFKTQKQQDAYEFLLYLLDKIDQEFGIGVSKDSKFLLYNKTVCTNCNNVNISPELVDNLSIPIEDKVIGIDEQDKSTKIYEPVDLLQSLEAFCRDEPIEGFQCDNCNTTSIATRSTSFRTLPKVLIINTQRIKLVNWVPVKVNVPITFSEPIDIENVIISSEDLKVNVSSEPRKTTFEPNTEALEMLKATGFPENRCIKALHATGNNDAESAMNWLIEHMEDPTIDEPMQLEGPNSNESSAANEQDIDTLMAMGFDKNIAIAALRSNNNDLTRAVDWIYENPGGAPTNEQQATTTINLNQEKQSLTEKLLESPIPDHTKYQVKAIICHKGSSPHTGHYVVFIKKLIGDEWKWVLFNDEKVVLYPGIDSSEVSNNGYIYILEKV</sequence>
<dbReference type="InterPro" id="IPR038765">
    <property type="entry name" value="Papain-like_cys_pep_sf"/>
</dbReference>
<gene>
    <name evidence="18" type="ORF">KQ657_002884</name>
</gene>
<evidence type="ECO:0000256" key="14">
    <source>
        <dbReference type="PROSITE-ProRule" id="PRU00502"/>
    </source>
</evidence>
<dbReference type="Pfam" id="PF02148">
    <property type="entry name" value="zf-UBP"/>
    <property type="match status" value="1"/>
</dbReference>
<dbReference type="SMART" id="SM00165">
    <property type="entry name" value="UBA"/>
    <property type="match status" value="2"/>
</dbReference>
<feature type="binding site" evidence="13">
    <location>
        <position position="212"/>
    </location>
    <ligand>
        <name>Zn(2+)</name>
        <dbReference type="ChEBI" id="CHEBI:29105"/>
    </ligand>
</feature>
<protein>
    <recommendedName>
        <fullName evidence="11">Ubiquitin carboxyl-terminal hydrolase</fullName>
        <ecNumber evidence="11">3.4.19.12</ecNumber>
    </recommendedName>
</protein>
<feature type="domain" description="UBA" evidence="15">
    <location>
        <begin position="575"/>
        <end position="616"/>
    </location>
</feature>
<feature type="domain" description="USP" evidence="16">
    <location>
        <begin position="308"/>
        <end position="780"/>
    </location>
</feature>
<evidence type="ECO:0000256" key="5">
    <source>
        <dbReference type="ARBA" id="ARBA00022737"/>
    </source>
</evidence>
<dbReference type="Pfam" id="PF00627">
    <property type="entry name" value="UBA"/>
    <property type="match status" value="2"/>
</dbReference>
<comment type="catalytic activity">
    <reaction evidence="1 11">
        <text>Thiol-dependent hydrolysis of ester, thioester, amide, peptide and isopeptide bonds formed by the C-terminal Gly of ubiquitin (a 76-residue protein attached to proteins as an intracellular targeting signal).</text>
        <dbReference type="EC" id="3.4.19.12"/>
    </reaction>
</comment>
<dbReference type="PROSITE" id="PS50235">
    <property type="entry name" value="USP_3"/>
    <property type="match status" value="1"/>
</dbReference>
<dbReference type="CDD" id="cd14385">
    <property type="entry name" value="UBA1_spUBP14_like"/>
    <property type="match status" value="1"/>
</dbReference>
<evidence type="ECO:0000256" key="2">
    <source>
        <dbReference type="ARBA" id="ARBA00009085"/>
    </source>
</evidence>
<feature type="binding site" evidence="13">
    <location>
        <position position="198"/>
    </location>
    <ligand>
        <name>Zn(2+)</name>
        <dbReference type="ChEBI" id="CHEBI:29105"/>
    </ligand>
</feature>
<dbReference type="EC" id="3.4.19.12" evidence="11"/>
<keyword evidence="9 11" id="KW-0788">Thiol protease</keyword>
<keyword evidence="4 11" id="KW-0479">Metal-binding</keyword>
<dbReference type="Gene3D" id="3.90.70.10">
    <property type="entry name" value="Cysteine proteinases"/>
    <property type="match status" value="1"/>
</dbReference>
<evidence type="ECO:0000256" key="3">
    <source>
        <dbReference type="ARBA" id="ARBA00022670"/>
    </source>
</evidence>
<evidence type="ECO:0000259" key="16">
    <source>
        <dbReference type="PROSITE" id="PS50235"/>
    </source>
</evidence>
<dbReference type="Pfam" id="PF17807">
    <property type="entry name" value="zf-UBP_var"/>
    <property type="match status" value="1"/>
</dbReference>
<dbReference type="RefSeq" id="XP_043047300.1">
    <property type="nucleotide sequence ID" value="XM_043193631.1"/>
</dbReference>
<dbReference type="InterPro" id="IPR016652">
    <property type="entry name" value="Ubiquitinyl_hydrolase"/>
</dbReference>
<evidence type="ECO:0000256" key="4">
    <source>
        <dbReference type="ARBA" id="ARBA00022723"/>
    </source>
</evidence>
<dbReference type="GO" id="GO:0005829">
    <property type="term" value="C:cytosol"/>
    <property type="evidence" value="ECO:0007669"/>
    <property type="project" value="TreeGrafter"/>
</dbReference>
<dbReference type="SMART" id="SM00290">
    <property type="entry name" value="ZnF_UBP"/>
    <property type="match status" value="2"/>
</dbReference>
<dbReference type="InterPro" id="IPR009060">
    <property type="entry name" value="UBA-like_sf"/>
</dbReference>
<reference evidence="18" key="1">
    <citation type="submission" date="2021-03" db="EMBL/GenBank/DDBJ databases">
        <authorList>
            <person name="Palmer J.M."/>
        </authorList>
    </citation>
    <scope>NUCLEOTIDE SEQUENCE</scope>
    <source>
        <strain evidence="18">ARV_011</strain>
    </source>
</reference>
<dbReference type="Gene3D" id="1.10.8.10">
    <property type="entry name" value="DNA helicase RuvA subunit, C-terminal domain"/>
    <property type="match status" value="2"/>
</dbReference>
<dbReference type="FunFam" id="3.30.40.10:FF:000396">
    <property type="entry name" value="Ubiquitin carboxyl-terminal hydrolase"/>
    <property type="match status" value="1"/>
</dbReference>
<dbReference type="PANTHER" id="PTHR24006:SF664">
    <property type="entry name" value="UBIQUITIN CARBOXYL-TERMINAL HYDROLASE"/>
    <property type="match status" value="1"/>
</dbReference>
<dbReference type="PIRSF" id="PIRSF016308">
    <property type="entry name" value="UBP"/>
    <property type="match status" value="1"/>
</dbReference>
<dbReference type="InterPro" id="IPR001394">
    <property type="entry name" value="Peptidase_C19_UCH"/>
</dbReference>
<dbReference type="Proteomes" id="UP000790833">
    <property type="component" value="Unassembled WGS sequence"/>
</dbReference>
<dbReference type="Gene3D" id="3.30.40.10">
    <property type="entry name" value="Zinc/RING finger domain, C3HC4 (zinc finger)"/>
    <property type="match status" value="2"/>
</dbReference>
<keyword evidence="8 11" id="KW-0378">Hydrolase</keyword>
<dbReference type="EMBL" id="JAHMUF010000024">
    <property type="protein sequence ID" value="KAG7191748.1"/>
    <property type="molecule type" value="Genomic_DNA"/>
</dbReference>
<accession>A0A9P7V5I3</accession>
<evidence type="ECO:0000256" key="11">
    <source>
        <dbReference type="PIRNR" id="PIRNR016308"/>
    </source>
</evidence>
<dbReference type="AlphaFoldDB" id="A0A9P7V5I3"/>
<evidence type="ECO:0000256" key="7">
    <source>
        <dbReference type="ARBA" id="ARBA00022786"/>
    </source>
</evidence>
<evidence type="ECO:0000259" key="15">
    <source>
        <dbReference type="PROSITE" id="PS50030"/>
    </source>
</evidence>
<dbReference type="PROSITE" id="PS50030">
    <property type="entry name" value="UBA"/>
    <property type="match status" value="2"/>
</dbReference>